<evidence type="ECO:0000313" key="1">
    <source>
        <dbReference type="EMBL" id="TWT38455.1"/>
    </source>
</evidence>
<name>A0A5C5VKU3_9BACT</name>
<dbReference type="Proteomes" id="UP000318878">
    <property type="component" value="Unassembled WGS sequence"/>
</dbReference>
<organism evidence="1 2">
    <name type="scientific">Blastopirellula retiformator</name>
    <dbReference type="NCBI Taxonomy" id="2527970"/>
    <lineage>
        <taxon>Bacteria</taxon>
        <taxon>Pseudomonadati</taxon>
        <taxon>Planctomycetota</taxon>
        <taxon>Planctomycetia</taxon>
        <taxon>Pirellulales</taxon>
        <taxon>Pirellulaceae</taxon>
        <taxon>Blastopirellula</taxon>
    </lineage>
</organism>
<comment type="caution">
    <text evidence="1">The sequence shown here is derived from an EMBL/GenBank/DDBJ whole genome shotgun (WGS) entry which is preliminary data.</text>
</comment>
<dbReference type="OrthoDB" id="9908850at2"/>
<dbReference type="RefSeq" id="WP_146428710.1">
    <property type="nucleotide sequence ID" value="NZ_SJPF01000001.1"/>
</dbReference>
<dbReference type="PROSITE" id="PS51257">
    <property type="entry name" value="PROKAR_LIPOPROTEIN"/>
    <property type="match status" value="1"/>
</dbReference>
<evidence type="ECO:0000313" key="2">
    <source>
        <dbReference type="Proteomes" id="UP000318878"/>
    </source>
</evidence>
<protein>
    <submittedName>
        <fullName evidence="1">Uncharacterized protein</fullName>
    </submittedName>
</protein>
<proteinExistence type="predicted"/>
<dbReference type="AlphaFoldDB" id="A0A5C5VKU3"/>
<reference evidence="1 2" key="1">
    <citation type="submission" date="2019-02" db="EMBL/GenBank/DDBJ databases">
        <title>Deep-cultivation of Planctomycetes and their phenomic and genomic characterization uncovers novel biology.</title>
        <authorList>
            <person name="Wiegand S."/>
            <person name="Jogler M."/>
            <person name="Boedeker C."/>
            <person name="Pinto D."/>
            <person name="Vollmers J."/>
            <person name="Rivas-Marin E."/>
            <person name="Kohn T."/>
            <person name="Peeters S.H."/>
            <person name="Heuer A."/>
            <person name="Rast P."/>
            <person name="Oberbeckmann S."/>
            <person name="Bunk B."/>
            <person name="Jeske O."/>
            <person name="Meyerdierks A."/>
            <person name="Storesund J.E."/>
            <person name="Kallscheuer N."/>
            <person name="Luecker S."/>
            <person name="Lage O.M."/>
            <person name="Pohl T."/>
            <person name="Merkel B.J."/>
            <person name="Hornburger P."/>
            <person name="Mueller R.-W."/>
            <person name="Bruemmer F."/>
            <person name="Labrenz M."/>
            <person name="Spormann A.M."/>
            <person name="Op Den Camp H."/>
            <person name="Overmann J."/>
            <person name="Amann R."/>
            <person name="Jetten M.S.M."/>
            <person name="Mascher T."/>
            <person name="Medema M.H."/>
            <person name="Devos D.P."/>
            <person name="Kaster A.-K."/>
            <person name="Ovreas L."/>
            <person name="Rohde M."/>
            <person name="Galperin M.Y."/>
            <person name="Jogler C."/>
        </authorList>
    </citation>
    <scope>NUCLEOTIDE SEQUENCE [LARGE SCALE GENOMIC DNA]</scope>
    <source>
        <strain evidence="1 2">Enr8</strain>
    </source>
</reference>
<keyword evidence="2" id="KW-1185">Reference proteome</keyword>
<dbReference type="EMBL" id="SJPF01000001">
    <property type="protein sequence ID" value="TWT38455.1"/>
    <property type="molecule type" value="Genomic_DNA"/>
</dbReference>
<sequence length="149" mass="15544">MNASNLRTLLTISLVLTPLLFAVGCGGAGKTEVGASTEPGMPGARDALTGLTELLKYVKHEGLPAPSSKRDFMKYDPIFPDIGTLVQNGKVVYLYGAQIDPGNPEEKLVAMQADAAENGGLVLVSTGEVKYLEAAEVASLPPGGKQSKK</sequence>
<accession>A0A5C5VKU3</accession>
<gene>
    <name evidence="1" type="ORF">Enr8_01470</name>
</gene>